<dbReference type="PANTHER" id="PTHR31313:SF81">
    <property type="entry name" value="TY1 ENHANCER ACTIVATOR"/>
    <property type="match status" value="1"/>
</dbReference>
<evidence type="ECO:0000313" key="10">
    <source>
        <dbReference type="EMBL" id="KAJ7337432.1"/>
    </source>
</evidence>
<evidence type="ECO:0000256" key="2">
    <source>
        <dbReference type="ARBA" id="ARBA00022723"/>
    </source>
</evidence>
<feature type="region of interest" description="Disordered" evidence="8">
    <location>
        <begin position="101"/>
        <end position="124"/>
    </location>
</feature>
<evidence type="ECO:0000256" key="4">
    <source>
        <dbReference type="ARBA" id="ARBA00023015"/>
    </source>
</evidence>
<dbReference type="GO" id="GO:0000981">
    <property type="term" value="F:DNA-binding transcription factor activity, RNA polymerase II-specific"/>
    <property type="evidence" value="ECO:0007669"/>
    <property type="project" value="InterPro"/>
</dbReference>
<dbReference type="Pfam" id="PF04082">
    <property type="entry name" value="Fungal_trans"/>
    <property type="match status" value="1"/>
</dbReference>
<dbReference type="PROSITE" id="PS00463">
    <property type="entry name" value="ZN2_CY6_FUNGAL_1"/>
    <property type="match status" value="1"/>
</dbReference>
<evidence type="ECO:0000256" key="8">
    <source>
        <dbReference type="SAM" id="MobiDB-lite"/>
    </source>
</evidence>
<evidence type="ECO:0000256" key="1">
    <source>
        <dbReference type="ARBA" id="ARBA00004123"/>
    </source>
</evidence>
<evidence type="ECO:0000259" key="9">
    <source>
        <dbReference type="PROSITE" id="PS50048"/>
    </source>
</evidence>
<dbReference type="PANTHER" id="PTHR31313">
    <property type="entry name" value="TY1 ENHANCER ACTIVATOR"/>
    <property type="match status" value="1"/>
</dbReference>
<dbReference type="CDD" id="cd12148">
    <property type="entry name" value="fungal_TF_MHR"/>
    <property type="match status" value="1"/>
</dbReference>
<evidence type="ECO:0000256" key="3">
    <source>
        <dbReference type="ARBA" id="ARBA00022833"/>
    </source>
</evidence>
<sequence>MPKGSAPTRTRGPYATQACTVCRGKKSKCDGEKPVCGSCVASGRDKECSWGDTIPRKPRTEAHFEALRRRIDSLQAYVQRLEGVLQRCVCQDVSSHLQFRPQQSGELSGPEGEVNSDANALDSDEEITQELTVPTQRLKLDDRSGGLLPHGMIAPTSITFNNGPPNKASGIPMVDDPGACYVLQLDSVDISQTHPDLDWSRYLPPEVHLGRREHDNFKFFTMWTLRVVPYLFLRDMYRALSVPRSEEPPRTPHYSPMLHNAVLAISAVFSDDPYVRDPATRQYFARASRASLFHEIEQPTLSMVHALGFIGSYYGNEGERVQAELFFGMSTRLSITLGLGLDSTPWVKTGLITHDEMLGRNWAHWTIFSLDVCWALYFGREIGGPPRQNTPMPFVHSEMDQLPWYHAPANIPPQPNYLTLVFFETSALFVIARKITDVVNGLHSSARPDVEKVKVQVTEINLELNNWKSRLPPPLDISQANRNKSTPQRLMLHLAYWWCSITLHRPFFSRRTQATRHSESEIDHVKLCTRAAENILELTETWSVLYGLRLSSVTVLQVIFSAGTIFMLRVLQATASPRIAHTVLRTALAHAETCVRYLHEMGRTWASATRTGDILHTMLNDKLKPLIERRLGEQIPAADTGPTHSEWPAGLAAGQHVFPVQNPYHNPNSDPAVGWSRSGDLSLQIQNGQAVFGNESSPAELVGDTALPLDTNKFLFPNLGYFGAPEFWEQDLSDAARTLFPP</sequence>
<dbReference type="PROSITE" id="PS50048">
    <property type="entry name" value="ZN2_CY6_FUNGAL_2"/>
    <property type="match status" value="1"/>
</dbReference>
<dbReference type="GO" id="GO:0006351">
    <property type="term" value="P:DNA-templated transcription"/>
    <property type="evidence" value="ECO:0007669"/>
    <property type="project" value="InterPro"/>
</dbReference>
<gene>
    <name evidence="10" type="ORF">DFH08DRAFT_253870</name>
</gene>
<reference evidence="10" key="1">
    <citation type="submission" date="2023-03" db="EMBL/GenBank/DDBJ databases">
        <title>Massive genome expansion in bonnet fungi (Mycena s.s.) driven by repeated elements and novel gene families across ecological guilds.</title>
        <authorList>
            <consortium name="Lawrence Berkeley National Laboratory"/>
            <person name="Harder C.B."/>
            <person name="Miyauchi S."/>
            <person name="Viragh M."/>
            <person name="Kuo A."/>
            <person name="Thoen E."/>
            <person name="Andreopoulos B."/>
            <person name="Lu D."/>
            <person name="Skrede I."/>
            <person name="Drula E."/>
            <person name="Henrissat B."/>
            <person name="Morin E."/>
            <person name="Kohler A."/>
            <person name="Barry K."/>
            <person name="LaButti K."/>
            <person name="Morin E."/>
            <person name="Salamov A."/>
            <person name="Lipzen A."/>
            <person name="Mereny Z."/>
            <person name="Hegedus B."/>
            <person name="Baldrian P."/>
            <person name="Stursova M."/>
            <person name="Weitz H."/>
            <person name="Taylor A."/>
            <person name="Grigoriev I.V."/>
            <person name="Nagy L.G."/>
            <person name="Martin F."/>
            <person name="Kauserud H."/>
        </authorList>
    </citation>
    <scope>NUCLEOTIDE SEQUENCE</scope>
    <source>
        <strain evidence="10">CBHHK002</strain>
    </source>
</reference>
<dbReference type="GO" id="GO:0003677">
    <property type="term" value="F:DNA binding"/>
    <property type="evidence" value="ECO:0007669"/>
    <property type="project" value="UniProtKB-KW"/>
</dbReference>
<keyword evidence="4" id="KW-0805">Transcription regulation</keyword>
<dbReference type="InterPro" id="IPR036864">
    <property type="entry name" value="Zn2-C6_fun-type_DNA-bd_sf"/>
</dbReference>
<dbReference type="AlphaFoldDB" id="A0AAD6ZSS2"/>
<protein>
    <submittedName>
        <fullName evidence="10">Fungal-specific transcription factor domain-containing protein</fullName>
    </submittedName>
</protein>
<dbReference type="SUPFAM" id="SSF57701">
    <property type="entry name" value="Zn2/Cys6 DNA-binding domain"/>
    <property type="match status" value="1"/>
</dbReference>
<comment type="caution">
    <text evidence="10">The sequence shown here is derived from an EMBL/GenBank/DDBJ whole genome shotgun (WGS) entry which is preliminary data.</text>
</comment>
<organism evidence="10 11">
    <name type="scientific">Mycena albidolilacea</name>
    <dbReference type="NCBI Taxonomy" id="1033008"/>
    <lineage>
        <taxon>Eukaryota</taxon>
        <taxon>Fungi</taxon>
        <taxon>Dikarya</taxon>
        <taxon>Basidiomycota</taxon>
        <taxon>Agaricomycotina</taxon>
        <taxon>Agaricomycetes</taxon>
        <taxon>Agaricomycetidae</taxon>
        <taxon>Agaricales</taxon>
        <taxon>Marasmiineae</taxon>
        <taxon>Mycenaceae</taxon>
        <taxon>Mycena</taxon>
    </lineage>
</organism>
<name>A0AAD6ZSS2_9AGAR</name>
<dbReference type="Proteomes" id="UP001218218">
    <property type="component" value="Unassembled WGS sequence"/>
</dbReference>
<keyword evidence="7" id="KW-0539">Nucleus</keyword>
<evidence type="ECO:0000256" key="7">
    <source>
        <dbReference type="ARBA" id="ARBA00023242"/>
    </source>
</evidence>
<feature type="domain" description="Zn(2)-C6 fungal-type" evidence="9">
    <location>
        <begin position="18"/>
        <end position="50"/>
    </location>
</feature>
<keyword evidence="3" id="KW-0862">Zinc</keyword>
<keyword evidence="2" id="KW-0479">Metal-binding</keyword>
<dbReference type="CDD" id="cd00067">
    <property type="entry name" value="GAL4"/>
    <property type="match status" value="1"/>
</dbReference>
<keyword evidence="5" id="KW-0238">DNA-binding</keyword>
<dbReference type="InterPro" id="IPR051615">
    <property type="entry name" value="Transcr_Regulatory_Elem"/>
</dbReference>
<accession>A0AAD6ZSS2</accession>
<dbReference type="InterPro" id="IPR007219">
    <property type="entry name" value="XnlR_reg_dom"/>
</dbReference>
<dbReference type="Gene3D" id="4.10.240.10">
    <property type="entry name" value="Zn(2)-C6 fungal-type DNA-binding domain"/>
    <property type="match status" value="1"/>
</dbReference>
<dbReference type="SMART" id="SM00066">
    <property type="entry name" value="GAL4"/>
    <property type="match status" value="1"/>
</dbReference>
<evidence type="ECO:0000256" key="5">
    <source>
        <dbReference type="ARBA" id="ARBA00023125"/>
    </source>
</evidence>
<comment type="subcellular location">
    <subcellularLocation>
        <location evidence="1">Nucleus</location>
    </subcellularLocation>
</comment>
<dbReference type="EMBL" id="JARIHO010000029">
    <property type="protein sequence ID" value="KAJ7337432.1"/>
    <property type="molecule type" value="Genomic_DNA"/>
</dbReference>
<keyword evidence="6" id="KW-0804">Transcription</keyword>
<proteinExistence type="predicted"/>
<dbReference type="InterPro" id="IPR001138">
    <property type="entry name" value="Zn2Cys6_DnaBD"/>
</dbReference>
<dbReference type="Pfam" id="PF00172">
    <property type="entry name" value="Zn_clus"/>
    <property type="match status" value="1"/>
</dbReference>
<evidence type="ECO:0000256" key="6">
    <source>
        <dbReference type="ARBA" id="ARBA00023163"/>
    </source>
</evidence>
<dbReference type="GO" id="GO:0008270">
    <property type="term" value="F:zinc ion binding"/>
    <property type="evidence" value="ECO:0007669"/>
    <property type="project" value="InterPro"/>
</dbReference>
<dbReference type="GO" id="GO:0005634">
    <property type="term" value="C:nucleus"/>
    <property type="evidence" value="ECO:0007669"/>
    <property type="project" value="UniProtKB-SubCell"/>
</dbReference>
<keyword evidence="11" id="KW-1185">Reference proteome</keyword>
<evidence type="ECO:0000313" key="11">
    <source>
        <dbReference type="Proteomes" id="UP001218218"/>
    </source>
</evidence>